<dbReference type="GO" id="GO:0003677">
    <property type="term" value="F:DNA binding"/>
    <property type="evidence" value="ECO:0007669"/>
    <property type="project" value="UniProtKB-KW"/>
</dbReference>
<dbReference type="PIRSF" id="PIRSF016838">
    <property type="entry name" value="PafC"/>
    <property type="match status" value="1"/>
</dbReference>
<reference evidence="5 6" key="1">
    <citation type="journal article" date="2017" name="Elife">
        <title>Extensive horizontal gene transfer in cheese-associated bacteria.</title>
        <authorList>
            <person name="Bonham K.S."/>
            <person name="Wolfe B.E."/>
            <person name="Dutton R.J."/>
        </authorList>
    </citation>
    <scope>NUCLEOTIDE SEQUENCE [LARGE SCALE GENOMIC DNA]</scope>
    <source>
        <strain evidence="5 6">962_8</strain>
    </source>
</reference>
<dbReference type="Pfam" id="PF25583">
    <property type="entry name" value="WCX"/>
    <property type="match status" value="1"/>
</dbReference>
<keyword evidence="3" id="KW-0804">Transcription</keyword>
<dbReference type="EMBL" id="NRGQ01000041">
    <property type="protein sequence ID" value="PCC41346.1"/>
    <property type="molecule type" value="Genomic_DNA"/>
</dbReference>
<dbReference type="InterPro" id="IPR051534">
    <property type="entry name" value="CBASS_pafABC_assoc_protein"/>
</dbReference>
<evidence type="ECO:0000256" key="1">
    <source>
        <dbReference type="ARBA" id="ARBA00023015"/>
    </source>
</evidence>
<dbReference type="Gene3D" id="1.10.10.10">
    <property type="entry name" value="Winged helix-like DNA-binding domain superfamily/Winged helix DNA-binding domain"/>
    <property type="match status" value="1"/>
</dbReference>
<dbReference type="InterPro" id="IPR018356">
    <property type="entry name" value="Tscrpt_reg_HTH_DeoR_CS"/>
</dbReference>
<evidence type="ECO:0000259" key="4">
    <source>
        <dbReference type="PROSITE" id="PS51000"/>
    </source>
</evidence>
<evidence type="ECO:0000313" key="6">
    <source>
        <dbReference type="Proteomes" id="UP000218620"/>
    </source>
</evidence>
<proteinExistence type="predicted"/>
<feature type="domain" description="HTH deoR-type" evidence="4">
    <location>
        <begin position="2"/>
        <end position="67"/>
    </location>
</feature>
<keyword evidence="2" id="KW-0238">DNA-binding</keyword>
<accession>A0A2A3YPR8</accession>
<dbReference type="PROSITE" id="PS51000">
    <property type="entry name" value="HTH_DEOR_2"/>
    <property type="match status" value="1"/>
</dbReference>
<dbReference type="PANTHER" id="PTHR34580:SF1">
    <property type="entry name" value="PROTEIN PAFC"/>
    <property type="match status" value="1"/>
</dbReference>
<dbReference type="InterPro" id="IPR028349">
    <property type="entry name" value="PafC-like"/>
</dbReference>
<sequence>MRADRLLALVLFLQSRGKVTAAQVAAELEVSLATARRDLEALSSAGVPVYVQPGRGGGWQLIGGARTNLTGLSSNEASALFWMLGTAGLSDPATRVATRKLIRALPESLREEAETLATAIHYDHTTWGEAHKGDDASQAGDASTTNVDYLSTLRSALIAHEDIRMNYVRGNGEQGTKAVRPLGLVAKAGTWYLVARPATGPDEPRTYRVDRIVDISSTVEISSGGVPTSAEFDLIGYWTKHVKQVEALRSSVTATVGAPKWALPILTNHFGSYLSVISSEGEFTVAEVRANLVIALAEQLAGWGRQIEVLEPPELRRELARIGAELSSLYSDG</sequence>
<dbReference type="AlphaFoldDB" id="A0A2A3YPR8"/>
<evidence type="ECO:0000313" key="5">
    <source>
        <dbReference type="EMBL" id="PCC41346.1"/>
    </source>
</evidence>
<dbReference type="InterPro" id="IPR013196">
    <property type="entry name" value="HTH_11"/>
</dbReference>
<protein>
    <submittedName>
        <fullName evidence="5">Transcriptional regulator</fullName>
    </submittedName>
</protein>
<dbReference type="InterPro" id="IPR026881">
    <property type="entry name" value="WYL_dom"/>
</dbReference>
<comment type="caution">
    <text evidence="5">The sequence shown here is derived from an EMBL/GenBank/DDBJ whole genome shotgun (WGS) entry which is preliminary data.</text>
</comment>
<dbReference type="Pfam" id="PF13280">
    <property type="entry name" value="WYL"/>
    <property type="match status" value="1"/>
</dbReference>
<dbReference type="InterPro" id="IPR036388">
    <property type="entry name" value="WH-like_DNA-bd_sf"/>
</dbReference>
<dbReference type="InterPro" id="IPR057727">
    <property type="entry name" value="WCX_dom"/>
</dbReference>
<organism evidence="5 6">
    <name type="scientific">Brevibacterium aurantiacum</name>
    <dbReference type="NCBI Taxonomy" id="273384"/>
    <lineage>
        <taxon>Bacteria</taxon>
        <taxon>Bacillati</taxon>
        <taxon>Actinomycetota</taxon>
        <taxon>Actinomycetes</taxon>
        <taxon>Micrococcales</taxon>
        <taxon>Brevibacteriaceae</taxon>
        <taxon>Brevibacterium</taxon>
    </lineage>
</organism>
<dbReference type="SUPFAM" id="SSF46785">
    <property type="entry name" value="Winged helix' DNA-binding domain"/>
    <property type="match status" value="1"/>
</dbReference>
<evidence type="ECO:0000256" key="3">
    <source>
        <dbReference type="ARBA" id="ARBA00023163"/>
    </source>
</evidence>
<dbReference type="PANTHER" id="PTHR34580">
    <property type="match status" value="1"/>
</dbReference>
<dbReference type="PROSITE" id="PS00894">
    <property type="entry name" value="HTH_DEOR_1"/>
    <property type="match status" value="1"/>
</dbReference>
<gene>
    <name evidence="5" type="ORF">CIK65_18085</name>
</gene>
<dbReference type="Proteomes" id="UP000218620">
    <property type="component" value="Unassembled WGS sequence"/>
</dbReference>
<evidence type="ECO:0000256" key="2">
    <source>
        <dbReference type="ARBA" id="ARBA00023125"/>
    </source>
</evidence>
<dbReference type="RefSeq" id="WP_096179137.1">
    <property type="nucleotide sequence ID" value="NZ_NRGQ01000041.1"/>
</dbReference>
<keyword evidence="1" id="KW-0805">Transcription regulation</keyword>
<dbReference type="Pfam" id="PF08279">
    <property type="entry name" value="HTH_11"/>
    <property type="match status" value="1"/>
</dbReference>
<dbReference type="InterPro" id="IPR036390">
    <property type="entry name" value="WH_DNA-bd_sf"/>
</dbReference>
<dbReference type="PROSITE" id="PS52050">
    <property type="entry name" value="WYL"/>
    <property type="match status" value="1"/>
</dbReference>
<name>A0A2A3YPR8_BREAU</name>
<dbReference type="InterPro" id="IPR001034">
    <property type="entry name" value="DeoR_HTH"/>
</dbReference>
<dbReference type="GO" id="GO:0003700">
    <property type="term" value="F:DNA-binding transcription factor activity"/>
    <property type="evidence" value="ECO:0007669"/>
    <property type="project" value="InterPro"/>
</dbReference>